<comment type="caution">
    <text evidence="1">The sequence shown here is derived from an EMBL/GenBank/DDBJ whole genome shotgun (WGS) entry which is preliminary data.</text>
</comment>
<reference evidence="1 2" key="1">
    <citation type="submission" date="2020-08" db="EMBL/GenBank/DDBJ databases">
        <authorList>
            <person name="Hejnol A."/>
        </authorList>
    </citation>
    <scope>NUCLEOTIDE SEQUENCE [LARGE SCALE GENOMIC DNA]</scope>
</reference>
<evidence type="ECO:0000313" key="1">
    <source>
        <dbReference type="EMBL" id="CAD5114424.1"/>
    </source>
</evidence>
<dbReference type="GO" id="GO:0005952">
    <property type="term" value="C:cAMP-dependent protein kinase complex"/>
    <property type="evidence" value="ECO:0007669"/>
    <property type="project" value="TreeGrafter"/>
</dbReference>
<dbReference type="PANTHER" id="PTHR35075">
    <property type="entry name" value="A-KINASE ANCHOR PROTEIN 14"/>
    <property type="match status" value="1"/>
</dbReference>
<dbReference type="AlphaFoldDB" id="A0A7I8VE58"/>
<dbReference type="OrthoDB" id="2148342at2759"/>
<dbReference type="Pfam" id="PF14469">
    <property type="entry name" value="AKAP28"/>
    <property type="match status" value="1"/>
</dbReference>
<protein>
    <submittedName>
        <fullName evidence="1">DgyrCDS3557</fullName>
    </submittedName>
</protein>
<proteinExistence type="predicted"/>
<dbReference type="PANTHER" id="PTHR35075:SF1">
    <property type="entry name" value="A-KINASE ANCHOR PROTEIN 14"/>
    <property type="match status" value="1"/>
</dbReference>
<sequence>MENEQSNSKTRDPEWEMYRNISSEAFDLVDDVINKAIGHLEKEMKGRENTLESIKFDMSRSSTLIYDTDPNVKNIEWLSIANFSVDDAVKKINEFIQTWEFDQSWLYCIDFIKEEDLKYDWRYKFRVRWSIPTRRQPIPRASASVYFVFTKSKIKPEGYPVDVFYVFETQRLVHRPGKSKFREKWLKDIIESKVLMLEAVEF</sequence>
<keyword evidence="2" id="KW-1185">Reference proteome</keyword>
<organism evidence="1 2">
    <name type="scientific">Dimorphilus gyrociliatus</name>
    <dbReference type="NCBI Taxonomy" id="2664684"/>
    <lineage>
        <taxon>Eukaryota</taxon>
        <taxon>Metazoa</taxon>
        <taxon>Spiralia</taxon>
        <taxon>Lophotrochozoa</taxon>
        <taxon>Annelida</taxon>
        <taxon>Polychaeta</taxon>
        <taxon>Polychaeta incertae sedis</taxon>
        <taxon>Dinophilidae</taxon>
        <taxon>Dimorphilus</taxon>
    </lineage>
</organism>
<dbReference type="GO" id="GO:0034237">
    <property type="term" value="F:protein kinase A regulatory subunit binding"/>
    <property type="evidence" value="ECO:0007669"/>
    <property type="project" value="TreeGrafter"/>
</dbReference>
<dbReference type="Proteomes" id="UP000549394">
    <property type="component" value="Unassembled WGS sequence"/>
</dbReference>
<accession>A0A7I8VE58</accession>
<evidence type="ECO:0000313" key="2">
    <source>
        <dbReference type="Proteomes" id="UP000549394"/>
    </source>
</evidence>
<dbReference type="EMBL" id="CAJFCJ010000005">
    <property type="protein sequence ID" value="CAD5114424.1"/>
    <property type="molecule type" value="Genomic_DNA"/>
</dbReference>
<dbReference type="InterPro" id="IPR053084">
    <property type="entry name" value="AKAP"/>
</dbReference>
<gene>
    <name evidence="1" type="ORF">DGYR_LOCUS3265</name>
</gene>
<name>A0A7I8VE58_9ANNE</name>
<dbReference type="InterPro" id="IPR025663">
    <property type="entry name" value="AKAP_28"/>
</dbReference>